<reference evidence="3 4" key="1">
    <citation type="journal article" date="2013" name="Genome Biol.">
        <title>The genome sequence of the most widely cultivated cacao type and its use to identify candidate genes regulating pod color.</title>
        <authorList>
            <person name="Motamayor J.C."/>
            <person name="Mockaitis K."/>
            <person name="Schmutz J."/>
            <person name="Haiminen N."/>
            <person name="Iii D.L."/>
            <person name="Cornejo O."/>
            <person name="Findley S.D."/>
            <person name="Zheng P."/>
            <person name="Utro F."/>
            <person name="Royaert S."/>
            <person name="Saski C."/>
            <person name="Jenkins J."/>
            <person name="Podicheti R."/>
            <person name="Zhao M."/>
            <person name="Scheffler B.E."/>
            <person name="Stack J.C."/>
            <person name="Feltus F.A."/>
            <person name="Mustiga G.M."/>
            <person name="Amores F."/>
            <person name="Phillips W."/>
            <person name="Marelli J.P."/>
            <person name="May G.D."/>
            <person name="Shapiro H."/>
            <person name="Ma J."/>
            <person name="Bustamante C.D."/>
            <person name="Schnell R.J."/>
            <person name="Main D."/>
            <person name="Gilbert D."/>
            <person name="Parida L."/>
            <person name="Kuhn D.N."/>
        </authorList>
    </citation>
    <scope>NUCLEOTIDE SEQUENCE [LARGE SCALE GENOMIC DNA]</scope>
    <source>
        <strain evidence="4">cv. Matina 1-6</strain>
    </source>
</reference>
<dbReference type="FunCoup" id="A0A061FS11">
    <property type="interactions" value="1816"/>
</dbReference>
<dbReference type="PANTHER" id="PTHR28626:SF3">
    <property type="entry name" value="SRR1-LIKE PROTEIN"/>
    <property type="match status" value="1"/>
</dbReference>
<sequence length="287" mass="33383">MVASAKVLTLENHTQNGEWTIVLPRRGRHRRNSQKITSMKGQQQEQQPWVPTDLEIDPVRQSKLMNKIQICMKRVENSRFFLTFLDQMQCPEVLNHFHRILGSELKLQMVIYGIGSIESHETPRLQLSLAILMKRNFSWIGDIEVFDPVLSANESRVLEALGCSVLSVNEQGRRQAMKPTLFFMPHCEAELYNNLLQANWGIESLNRVALFGNSFETYEQHVSFKYYEQEVSFMDSSVIESVTHILAARRFTDEFRTNTVSDDYFAAFHDSSWHFFRPGCENELQLN</sequence>
<dbReference type="EMBL" id="CM001888">
    <property type="protein sequence ID" value="EOY19876.1"/>
    <property type="molecule type" value="Genomic_DNA"/>
</dbReference>
<evidence type="ECO:0000313" key="3">
    <source>
        <dbReference type="EMBL" id="EOY19876.1"/>
    </source>
</evidence>
<feature type="domain" description="SRR1-like" evidence="2">
    <location>
        <begin position="105"/>
        <end position="275"/>
    </location>
</feature>
<proteinExistence type="inferred from homology"/>
<organism evidence="3 4">
    <name type="scientific">Theobroma cacao</name>
    <name type="common">Cacao</name>
    <name type="synonym">Cocoa</name>
    <dbReference type="NCBI Taxonomy" id="3641"/>
    <lineage>
        <taxon>Eukaryota</taxon>
        <taxon>Viridiplantae</taxon>
        <taxon>Streptophyta</taxon>
        <taxon>Embryophyta</taxon>
        <taxon>Tracheophyta</taxon>
        <taxon>Spermatophyta</taxon>
        <taxon>Magnoliopsida</taxon>
        <taxon>eudicotyledons</taxon>
        <taxon>Gunneridae</taxon>
        <taxon>Pentapetalae</taxon>
        <taxon>rosids</taxon>
        <taxon>malvids</taxon>
        <taxon>Malvales</taxon>
        <taxon>Malvaceae</taxon>
        <taxon>Byttnerioideae</taxon>
        <taxon>Theobroma</taxon>
    </lineage>
</organism>
<dbReference type="InterPro" id="IPR040044">
    <property type="entry name" value="SRR1L"/>
</dbReference>
<dbReference type="PANTHER" id="PTHR28626">
    <property type="entry name" value="SRR1-LIKE PROTEIN"/>
    <property type="match status" value="1"/>
</dbReference>
<dbReference type="Gramene" id="Tc10v2_t012480.1">
    <property type="protein sequence ID" value="Tc10v2_p012480.1"/>
    <property type="gene ID" value="Tc10v2_g012480"/>
</dbReference>
<gene>
    <name evidence="3" type="ORF">TCM_045259</name>
</gene>
<dbReference type="HOGENOM" id="CLU_062516_1_0_1"/>
<dbReference type="Pfam" id="PF07985">
    <property type="entry name" value="SRR1"/>
    <property type="match status" value="1"/>
</dbReference>
<dbReference type="Gramene" id="EOY19876">
    <property type="protein sequence ID" value="EOY19876"/>
    <property type="gene ID" value="TCM_045259"/>
</dbReference>
<comment type="similarity">
    <text evidence="1">Belongs to the SRR1 family.</text>
</comment>
<keyword evidence="4" id="KW-1185">Reference proteome</keyword>
<dbReference type="AlphaFoldDB" id="A0A061FS11"/>
<dbReference type="OMA" id="SWHFFKL"/>
<accession>A0A061FS11</accession>
<protein>
    <submittedName>
        <fullName evidence="3">Sensitivity to red light reduced protein (SRR1), putative</fullName>
    </submittedName>
</protein>
<evidence type="ECO:0000256" key="1">
    <source>
        <dbReference type="ARBA" id="ARBA00009856"/>
    </source>
</evidence>
<dbReference type="GO" id="GO:0005634">
    <property type="term" value="C:nucleus"/>
    <property type="evidence" value="ECO:0000318"/>
    <property type="project" value="GO_Central"/>
</dbReference>
<dbReference type="Proteomes" id="UP000026915">
    <property type="component" value="Chromosome 10"/>
</dbReference>
<evidence type="ECO:0000313" key="4">
    <source>
        <dbReference type="Proteomes" id="UP000026915"/>
    </source>
</evidence>
<dbReference type="OrthoDB" id="551431at2759"/>
<dbReference type="eggNOG" id="KOG3131">
    <property type="taxonomic scope" value="Eukaryota"/>
</dbReference>
<evidence type="ECO:0000259" key="2">
    <source>
        <dbReference type="Pfam" id="PF07985"/>
    </source>
</evidence>
<dbReference type="InterPro" id="IPR012942">
    <property type="entry name" value="SRR1-like"/>
</dbReference>
<dbReference type="KEGG" id="tcc:18587292"/>
<dbReference type="InParanoid" id="A0A061FS11"/>
<dbReference type="GO" id="GO:0005737">
    <property type="term" value="C:cytoplasm"/>
    <property type="evidence" value="ECO:0000318"/>
    <property type="project" value="GO_Central"/>
</dbReference>
<name>A0A061FS11_THECC</name>